<feature type="domain" description="Non-haem dioxygenase N-terminal" evidence="5">
    <location>
        <begin position="24"/>
        <end position="93"/>
    </location>
</feature>
<dbReference type="Proteomes" id="UP000516437">
    <property type="component" value="Chromosome 5"/>
</dbReference>
<comment type="caution">
    <text evidence="6">The sequence shown here is derived from an EMBL/GenBank/DDBJ whole genome shotgun (WGS) entry which is preliminary data.</text>
</comment>
<dbReference type="GO" id="GO:0051213">
    <property type="term" value="F:dioxygenase activity"/>
    <property type="evidence" value="ECO:0007669"/>
    <property type="project" value="UniProtKB-KW"/>
</dbReference>
<keyword evidence="6" id="KW-0560">Oxidoreductase</keyword>
<reference evidence="6 7" key="1">
    <citation type="journal article" date="2019" name="Plant Biotechnol. J.">
        <title>The red bayberry genome and genetic basis of sex determination.</title>
        <authorList>
            <person name="Jia H.M."/>
            <person name="Jia H.J."/>
            <person name="Cai Q.L."/>
            <person name="Wang Y."/>
            <person name="Zhao H.B."/>
            <person name="Yang W.F."/>
            <person name="Wang G.Y."/>
            <person name="Li Y.H."/>
            <person name="Zhan D.L."/>
            <person name="Shen Y.T."/>
            <person name="Niu Q.F."/>
            <person name="Chang L."/>
            <person name="Qiu J."/>
            <person name="Zhao L."/>
            <person name="Xie H.B."/>
            <person name="Fu W.Y."/>
            <person name="Jin J."/>
            <person name="Li X.W."/>
            <person name="Jiao Y."/>
            <person name="Zhou C.C."/>
            <person name="Tu T."/>
            <person name="Chai C.Y."/>
            <person name="Gao J.L."/>
            <person name="Fan L.J."/>
            <person name="van de Weg E."/>
            <person name="Wang J.Y."/>
            <person name="Gao Z.S."/>
        </authorList>
    </citation>
    <scope>NUCLEOTIDE SEQUENCE [LARGE SCALE GENOMIC DNA]</scope>
    <source>
        <tissue evidence="6">Leaves</tissue>
    </source>
</reference>
<dbReference type="Gene3D" id="2.60.120.330">
    <property type="entry name" value="B-lactam Antibiotic, Isopenicillin N Synthase, Chain"/>
    <property type="match status" value="2"/>
</dbReference>
<evidence type="ECO:0000256" key="1">
    <source>
        <dbReference type="ARBA" id="ARBA00022723"/>
    </source>
</evidence>
<keyword evidence="6" id="KW-0223">Dioxygenase</keyword>
<gene>
    <name evidence="6" type="ORF">CJ030_MR5G021862</name>
</gene>
<dbReference type="InterPro" id="IPR044861">
    <property type="entry name" value="IPNS-like_FE2OG_OXY"/>
</dbReference>
<dbReference type="Pfam" id="PF14226">
    <property type="entry name" value="DIOX_N"/>
    <property type="match status" value="1"/>
</dbReference>
<dbReference type="GO" id="GO:0031418">
    <property type="term" value="F:L-ascorbic acid binding"/>
    <property type="evidence" value="ECO:0007669"/>
    <property type="project" value="UniProtKB-KW"/>
</dbReference>
<dbReference type="InterPro" id="IPR050295">
    <property type="entry name" value="Plant_2OG-oxidoreductases"/>
</dbReference>
<protein>
    <submittedName>
        <fullName evidence="6">Hyoscyamine 6-dioxygenase</fullName>
    </submittedName>
</protein>
<evidence type="ECO:0000259" key="5">
    <source>
        <dbReference type="Pfam" id="PF14226"/>
    </source>
</evidence>
<dbReference type="GO" id="GO:0046872">
    <property type="term" value="F:metal ion binding"/>
    <property type="evidence" value="ECO:0007669"/>
    <property type="project" value="UniProtKB-KW"/>
</dbReference>
<proteinExistence type="predicted"/>
<dbReference type="OrthoDB" id="406156at2759"/>
<feature type="domain" description="Isopenicillin N synthase-like Fe(2+) 2OG dioxygenase" evidence="4">
    <location>
        <begin position="138"/>
        <end position="170"/>
    </location>
</feature>
<name>A0A6A1VST7_9ROSI</name>
<dbReference type="InterPro" id="IPR027443">
    <property type="entry name" value="IPNS-like_sf"/>
</dbReference>
<evidence type="ECO:0000256" key="3">
    <source>
        <dbReference type="ARBA" id="ARBA00023004"/>
    </source>
</evidence>
<keyword evidence="3" id="KW-0408">Iron</keyword>
<dbReference type="Pfam" id="PF03171">
    <property type="entry name" value="2OG-FeII_Oxy"/>
    <property type="match status" value="1"/>
</dbReference>
<dbReference type="SUPFAM" id="SSF51197">
    <property type="entry name" value="Clavaminate synthase-like"/>
    <property type="match status" value="1"/>
</dbReference>
<organism evidence="6 7">
    <name type="scientific">Morella rubra</name>
    <name type="common">Chinese bayberry</name>
    <dbReference type="NCBI Taxonomy" id="262757"/>
    <lineage>
        <taxon>Eukaryota</taxon>
        <taxon>Viridiplantae</taxon>
        <taxon>Streptophyta</taxon>
        <taxon>Embryophyta</taxon>
        <taxon>Tracheophyta</taxon>
        <taxon>Spermatophyta</taxon>
        <taxon>Magnoliopsida</taxon>
        <taxon>eudicotyledons</taxon>
        <taxon>Gunneridae</taxon>
        <taxon>Pentapetalae</taxon>
        <taxon>rosids</taxon>
        <taxon>fabids</taxon>
        <taxon>Fagales</taxon>
        <taxon>Myricaceae</taxon>
        <taxon>Morella</taxon>
    </lineage>
</organism>
<keyword evidence="7" id="KW-1185">Reference proteome</keyword>
<keyword evidence="1" id="KW-0479">Metal-binding</keyword>
<dbReference type="EMBL" id="RXIC02000023">
    <property type="protein sequence ID" value="KAB1213730.1"/>
    <property type="molecule type" value="Genomic_DNA"/>
</dbReference>
<dbReference type="PANTHER" id="PTHR47991">
    <property type="entry name" value="OXOGLUTARATE/IRON-DEPENDENT DIOXYGENASE"/>
    <property type="match status" value="1"/>
</dbReference>
<accession>A0A6A1VST7</accession>
<dbReference type="InterPro" id="IPR026992">
    <property type="entry name" value="DIOX_N"/>
</dbReference>
<dbReference type="AlphaFoldDB" id="A0A6A1VST7"/>
<evidence type="ECO:0000313" key="7">
    <source>
        <dbReference type="Proteomes" id="UP000516437"/>
    </source>
</evidence>
<evidence type="ECO:0000313" key="6">
    <source>
        <dbReference type="EMBL" id="KAB1213730.1"/>
    </source>
</evidence>
<keyword evidence="2" id="KW-0847">Vitamin C</keyword>
<evidence type="ECO:0000259" key="4">
    <source>
        <dbReference type="Pfam" id="PF03171"/>
    </source>
</evidence>
<evidence type="ECO:0000256" key="2">
    <source>
        <dbReference type="ARBA" id="ARBA00022896"/>
    </source>
</evidence>
<sequence>MGSEFCRGPPPFPDRKDDDNFFNGRVSEKLLHEVLDVANEFFELPDKDKVSIYSEDPTKRCRIDYGREKTHYWRDTLRHSCHPLQEHIQFWPEKPPHYREVVGSYSKEVMELISWLLDLICEGLGLASGYFRDELSPFQIMSNGELHSAEHRVVTHKNTARTTIATFICPSSDCKIGPLKALLSDCNNPLYREFTYRDFISTYTTDTHARVPPLDRYKIEY</sequence>